<evidence type="ECO:0000259" key="2">
    <source>
        <dbReference type="Pfam" id="PF10881"/>
    </source>
</evidence>
<keyword evidence="1" id="KW-1133">Transmembrane helix</keyword>
<name>A0A5B9P8V4_9BACT</name>
<sequence length="167" mass="19226">MLDQLFGILIDYWPFWVGVAVFAAIFLLLRMYSTPAPMPYFKRPSLVTKNELRFYKSLHKAVLDDFEIFAMVRIADLIRVEKGSNNGRKWLNKILSKHIDFVLCDPGSLEAVVCIELDDASHNRPDRIERDKFVNDAFDAADLPLLRIPVEPSYNAREVRNLIDAAL</sequence>
<dbReference type="AlphaFoldDB" id="A0A5B9P8V4"/>
<dbReference type="InterPro" id="IPR024402">
    <property type="entry name" value="DUF2726"/>
</dbReference>
<feature type="transmembrane region" description="Helical" evidence="1">
    <location>
        <begin position="12"/>
        <end position="33"/>
    </location>
</feature>
<dbReference type="KEGG" id="mff:MFFC18_12080"/>
<reference evidence="3 4" key="1">
    <citation type="submission" date="2019-08" db="EMBL/GenBank/DDBJ databases">
        <title>Deep-cultivation of Planctomycetes and their phenomic and genomic characterization uncovers novel biology.</title>
        <authorList>
            <person name="Wiegand S."/>
            <person name="Jogler M."/>
            <person name="Boedeker C."/>
            <person name="Pinto D."/>
            <person name="Vollmers J."/>
            <person name="Rivas-Marin E."/>
            <person name="Kohn T."/>
            <person name="Peeters S.H."/>
            <person name="Heuer A."/>
            <person name="Rast P."/>
            <person name="Oberbeckmann S."/>
            <person name="Bunk B."/>
            <person name="Jeske O."/>
            <person name="Meyerdierks A."/>
            <person name="Storesund J.E."/>
            <person name="Kallscheuer N."/>
            <person name="Luecker S."/>
            <person name="Lage O.M."/>
            <person name="Pohl T."/>
            <person name="Merkel B.J."/>
            <person name="Hornburger P."/>
            <person name="Mueller R.-W."/>
            <person name="Bruemmer F."/>
            <person name="Labrenz M."/>
            <person name="Spormann A.M."/>
            <person name="Op den Camp H."/>
            <person name="Overmann J."/>
            <person name="Amann R."/>
            <person name="Jetten M.S.M."/>
            <person name="Mascher T."/>
            <person name="Medema M.H."/>
            <person name="Devos D.P."/>
            <person name="Kaster A.-K."/>
            <person name="Ovreas L."/>
            <person name="Rohde M."/>
            <person name="Galperin M.Y."/>
            <person name="Jogler C."/>
        </authorList>
    </citation>
    <scope>NUCLEOTIDE SEQUENCE [LARGE SCALE GENOMIC DNA]</scope>
    <source>
        <strain evidence="3 4">FC18</strain>
    </source>
</reference>
<dbReference type="Pfam" id="PF10881">
    <property type="entry name" value="DUF2726"/>
    <property type="match status" value="1"/>
</dbReference>
<keyword evidence="4" id="KW-1185">Reference proteome</keyword>
<dbReference type="Proteomes" id="UP000322214">
    <property type="component" value="Chromosome"/>
</dbReference>
<dbReference type="EMBL" id="CP042912">
    <property type="protein sequence ID" value="QEG21352.1"/>
    <property type="molecule type" value="Genomic_DNA"/>
</dbReference>
<accession>A0A5B9P8V4</accession>
<dbReference type="OrthoDB" id="9813328at2"/>
<keyword evidence="1" id="KW-0812">Transmembrane</keyword>
<evidence type="ECO:0000313" key="3">
    <source>
        <dbReference type="EMBL" id="QEG21352.1"/>
    </source>
</evidence>
<dbReference type="RefSeq" id="WP_075081658.1">
    <property type="nucleotide sequence ID" value="NZ_CP042912.1"/>
</dbReference>
<evidence type="ECO:0000256" key="1">
    <source>
        <dbReference type="SAM" id="Phobius"/>
    </source>
</evidence>
<protein>
    <recommendedName>
        <fullName evidence="2">DUF2726 domain-containing protein</fullName>
    </recommendedName>
</protein>
<feature type="domain" description="DUF2726" evidence="2">
    <location>
        <begin position="45"/>
        <end position="165"/>
    </location>
</feature>
<organism evidence="3 4">
    <name type="scientific">Mariniblastus fucicola</name>
    <dbReference type="NCBI Taxonomy" id="980251"/>
    <lineage>
        <taxon>Bacteria</taxon>
        <taxon>Pseudomonadati</taxon>
        <taxon>Planctomycetota</taxon>
        <taxon>Planctomycetia</taxon>
        <taxon>Pirellulales</taxon>
        <taxon>Pirellulaceae</taxon>
        <taxon>Mariniblastus</taxon>
    </lineage>
</organism>
<gene>
    <name evidence="3" type="ORF">MFFC18_12080</name>
</gene>
<evidence type="ECO:0000313" key="4">
    <source>
        <dbReference type="Proteomes" id="UP000322214"/>
    </source>
</evidence>
<dbReference type="STRING" id="980251.GCA_001642875_01732"/>
<proteinExistence type="predicted"/>
<keyword evidence="1" id="KW-0472">Membrane</keyword>